<feature type="region of interest" description="Disordered" evidence="1">
    <location>
        <begin position="1"/>
        <end position="20"/>
    </location>
</feature>
<evidence type="ECO:0000313" key="2">
    <source>
        <dbReference type="EMBL" id="KAL1282175.1"/>
    </source>
</evidence>
<protein>
    <submittedName>
        <fullName evidence="2">Uncharacterized protein</fullName>
    </submittedName>
</protein>
<organism evidence="2 3">
    <name type="scientific">Cirrhinus molitorella</name>
    <name type="common">mud carp</name>
    <dbReference type="NCBI Taxonomy" id="172907"/>
    <lineage>
        <taxon>Eukaryota</taxon>
        <taxon>Metazoa</taxon>
        <taxon>Chordata</taxon>
        <taxon>Craniata</taxon>
        <taxon>Vertebrata</taxon>
        <taxon>Euteleostomi</taxon>
        <taxon>Actinopterygii</taxon>
        <taxon>Neopterygii</taxon>
        <taxon>Teleostei</taxon>
        <taxon>Ostariophysi</taxon>
        <taxon>Cypriniformes</taxon>
        <taxon>Cyprinidae</taxon>
        <taxon>Labeoninae</taxon>
        <taxon>Labeonini</taxon>
        <taxon>Cirrhinus</taxon>
    </lineage>
</organism>
<gene>
    <name evidence="2" type="ORF">QQF64_000978</name>
</gene>
<accession>A0ABR3P0A0</accession>
<evidence type="ECO:0000313" key="3">
    <source>
        <dbReference type="Proteomes" id="UP001558613"/>
    </source>
</evidence>
<proteinExistence type="predicted"/>
<comment type="caution">
    <text evidence="2">The sequence shown here is derived from an EMBL/GenBank/DDBJ whole genome shotgun (WGS) entry which is preliminary data.</text>
</comment>
<name>A0ABR3P0A0_9TELE</name>
<keyword evidence="3" id="KW-1185">Reference proteome</keyword>
<reference evidence="2 3" key="1">
    <citation type="submission" date="2023-09" db="EMBL/GenBank/DDBJ databases">
        <authorList>
            <person name="Wang M."/>
        </authorList>
    </citation>
    <scope>NUCLEOTIDE SEQUENCE [LARGE SCALE GENOMIC DNA]</scope>
    <source>
        <strain evidence="2">GT-2023</strain>
        <tissue evidence="2">Liver</tissue>
    </source>
</reference>
<sequence>MLTSHNMEIYSSESSPLASGGPALSNNQLIAGILLAVVHKEQLAGSAGERVGGDAGELQALSCVVVPHKCIHPLQDRPLTGC</sequence>
<dbReference type="EMBL" id="JAYMGO010000001">
    <property type="protein sequence ID" value="KAL1282175.1"/>
    <property type="molecule type" value="Genomic_DNA"/>
</dbReference>
<dbReference type="Proteomes" id="UP001558613">
    <property type="component" value="Unassembled WGS sequence"/>
</dbReference>
<evidence type="ECO:0000256" key="1">
    <source>
        <dbReference type="SAM" id="MobiDB-lite"/>
    </source>
</evidence>
<feature type="compositionally biased region" description="Polar residues" evidence="1">
    <location>
        <begin position="1"/>
        <end position="17"/>
    </location>
</feature>